<evidence type="ECO:0000256" key="2">
    <source>
        <dbReference type="ARBA" id="ARBA00023015"/>
    </source>
</evidence>
<reference evidence="6 7" key="1">
    <citation type="journal article" date="2023" name="Plants (Basel)">
        <title>Bridging the Gap: Combining Genomics and Transcriptomics Approaches to Understand Stylosanthes scabra, an Orphan Legume from the Brazilian Caatinga.</title>
        <authorList>
            <person name="Ferreira-Neto J.R.C."/>
            <person name="da Silva M.D."/>
            <person name="Binneck E."/>
            <person name="de Melo N.F."/>
            <person name="da Silva R.H."/>
            <person name="de Melo A.L.T.M."/>
            <person name="Pandolfi V."/>
            <person name="Bustamante F.O."/>
            <person name="Brasileiro-Vidal A.C."/>
            <person name="Benko-Iseppon A.M."/>
        </authorList>
    </citation>
    <scope>NUCLEOTIDE SEQUENCE [LARGE SCALE GENOMIC DNA]</scope>
    <source>
        <tissue evidence="6">Leaves</tissue>
    </source>
</reference>
<evidence type="ECO:0000313" key="6">
    <source>
        <dbReference type="EMBL" id="MED6125233.1"/>
    </source>
</evidence>
<evidence type="ECO:0000256" key="4">
    <source>
        <dbReference type="ARBA" id="ARBA00023163"/>
    </source>
</evidence>
<keyword evidence="5" id="KW-0539">Nucleus</keyword>
<evidence type="ECO:0000256" key="5">
    <source>
        <dbReference type="ARBA" id="ARBA00023242"/>
    </source>
</evidence>
<dbReference type="InterPro" id="IPR015300">
    <property type="entry name" value="DNA-bd_pseudobarrel_sf"/>
</dbReference>
<keyword evidence="3" id="KW-0238">DNA-binding</keyword>
<name>A0ABU6RMA4_9FABA</name>
<comment type="caution">
    <text evidence="6">The sequence shown here is derived from an EMBL/GenBank/DDBJ whole genome shotgun (WGS) entry which is preliminary data.</text>
</comment>
<sequence length="357" mass="39297">MDPLDLSDPSFFAPTSRMQHAVLTGKVDVPMDQEYRNFFVPLDPDEDMVAIPSAFYKPFNAELGSAVVFGDYFGNSFKVNHKRDIHVGYFGVGFKEMVHYYGILQGGWLKGFYVGQGGIYIRVIDSFAQEIAYPQLPKSFGVRGNNEVYIMSSFMPAQDDWVFVRSQTILQDSSVALNAAMGPSGGCGQIHDVAGLVDAGEAIANSGVDGVDDEAMNEATGVGDEGHQVNADPDIPVEIEVGGVVVAEPDVIAPHVFTYDTVLTKWDVHHHRMPIPTVFVDQAFPRGPRTKLVETQDGNVYQVQLYTRRPRLGHQEFCLGRAWRQVEHAYGLAPSSRVHIVVEEGQEDAIRATFGGP</sequence>
<keyword evidence="7" id="KW-1185">Reference proteome</keyword>
<dbReference type="SUPFAM" id="SSF101936">
    <property type="entry name" value="DNA-binding pseudobarrel domain"/>
    <property type="match status" value="1"/>
</dbReference>
<proteinExistence type="predicted"/>
<evidence type="ECO:0000313" key="7">
    <source>
        <dbReference type="Proteomes" id="UP001341840"/>
    </source>
</evidence>
<evidence type="ECO:0000256" key="3">
    <source>
        <dbReference type="ARBA" id="ARBA00023125"/>
    </source>
</evidence>
<organism evidence="6 7">
    <name type="scientific">Stylosanthes scabra</name>
    <dbReference type="NCBI Taxonomy" id="79078"/>
    <lineage>
        <taxon>Eukaryota</taxon>
        <taxon>Viridiplantae</taxon>
        <taxon>Streptophyta</taxon>
        <taxon>Embryophyta</taxon>
        <taxon>Tracheophyta</taxon>
        <taxon>Spermatophyta</taxon>
        <taxon>Magnoliopsida</taxon>
        <taxon>eudicotyledons</taxon>
        <taxon>Gunneridae</taxon>
        <taxon>Pentapetalae</taxon>
        <taxon>rosids</taxon>
        <taxon>fabids</taxon>
        <taxon>Fabales</taxon>
        <taxon>Fabaceae</taxon>
        <taxon>Papilionoideae</taxon>
        <taxon>50 kb inversion clade</taxon>
        <taxon>dalbergioids sensu lato</taxon>
        <taxon>Dalbergieae</taxon>
        <taxon>Pterocarpus clade</taxon>
        <taxon>Stylosanthes</taxon>
    </lineage>
</organism>
<dbReference type="EMBL" id="JASCZI010030893">
    <property type="protein sequence ID" value="MED6125233.1"/>
    <property type="molecule type" value="Genomic_DNA"/>
</dbReference>
<dbReference type="Proteomes" id="UP001341840">
    <property type="component" value="Unassembled WGS sequence"/>
</dbReference>
<evidence type="ECO:0000256" key="1">
    <source>
        <dbReference type="ARBA" id="ARBA00004123"/>
    </source>
</evidence>
<gene>
    <name evidence="6" type="ORF">PIB30_066726</name>
</gene>
<accession>A0ABU6RMA4</accession>
<protein>
    <submittedName>
        <fullName evidence="6">Uncharacterized protein</fullName>
    </submittedName>
</protein>
<comment type="subcellular location">
    <subcellularLocation>
        <location evidence="1">Nucleus</location>
    </subcellularLocation>
</comment>
<keyword evidence="2" id="KW-0805">Transcription regulation</keyword>
<keyword evidence="4" id="KW-0804">Transcription</keyword>